<dbReference type="InterPro" id="IPR002293">
    <property type="entry name" value="AA/rel_permease1"/>
</dbReference>
<proteinExistence type="predicted"/>
<dbReference type="Proteomes" id="UP001597114">
    <property type="component" value="Unassembled WGS sequence"/>
</dbReference>
<keyword evidence="2 6" id="KW-0812">Transmembrane</keyword>
<dbReference type="Pfam" id="PF13520">
    <property type="entry name" value="AA_permease_2"/>
    <property type="match status" value="1"/>
</dbReference>
<feature type="region of interest" description="Disordered" evidence="5">
    <location>
        <begin position="604"/>
        <end position="623"/>
    </location>
</feature>
<dbReference type="EMBL" id="JBHUCO010000025">
    <property type="protein sequence ID" value="MFD1520591.1"/>
    <property type="molecule type" value="Genomic_DNA"/>
</dbReference>
<dbReference type="Gene3D" id="1.20.1740.10">
    <property type="entry name" value="Amino acid/polyamine transporter I"/>
    <property type="match status" value="1"/>
</dbReference>
<feature type="transmembrane region" description="Helical" evidence="6">
    <location>
        <begin position="157"/>
        <end position="177"/>
    </location>
</feature>
<feature type="transmembrane region" description="Helical" evidence="6">
    <location>
        <begin position="331"/>
        <end position="351"/>
    </location>
</feature>
<evidence type="ECO:0000256" key="4">
    <source>
        <dbReference type="ARBA" id="ARBA00023136"/>
    </source>
</evidence>
<feature type="transmembrane region" description="Helical" evidence="6">
    <location>
        <begin position="241"/>
        <end position="262"/>
    </location>
</feature>
<comment type="subcellular location">
    <subcellularLocation>
        <location evidence="1">Membrane</location>
        <topology evidence="1">Multi-pass membrane protein</topology>
    </subcellularLocation>
</comment>
<feature type="transmembrane region" description="Helical" evidence="6">
    <location>
        <begin position="197"/>
        <end position="220"/>
    </location>
</feature>
<dbReference type="PANTHER" id="PTHR47704:SF1">
    <property type="entry name" value="POTASSIUM TRANSPORTER KIMA"/>
    <property type="match status" value="1"/>
</dbReference>
<dbReference type="InterPro" id="IPR053153">
    <property type="entry name" value="APC_K+_Transporter"/>
</dbReference>
<evidence type="ECO:0000256" key="2">
    <source>
        <dbReference type="ARBA" id="ARBA00022692"/>
    </source>
</evidence>
<feature type="transmembrane region" description="Helical" evidence="6">
    <location>
        <begin position="95"/>
        <end position="120"/>
    </location>
</feature>
<keyword evidence="8" id="KW-1185">Reference proteome</keyword>
<feature type="transmembrane region" description="Helical" evidence="6">
    <location>
        <begin position="357"/>
        <end position="380"/>
    </location>
</feature>
<evidence type="ECO:0000256" key="6">
    <source>
        <dbReference type="SAM" id="Phobius"/>
    </source>
</evidence>
<protein>
    <submittedName>
        <fullName evidence="7">APC family permease</fullName>
    </submittedName>
</protein>
<name>A0ABW4EYD7_9PSEU</name>
<reference evidence="8" key="1">
    <citation type="journal article" date="2019" name="Int. J. Syst. Evol. Microbiol.">
        <title>The Global Catalogue of Microorganisms (GCM) 10K type strain sequencing project: providing services to taxonomists for standard genome sequencing and annotation.</title>
        <authorList>
            <consortium name="The Broad Institute Genomics Platform"/>
            <consortium name="The Broad Institute Genome Sequencing Center for Infectious Disease"/>
            <person name="Wu L."/>
            <person name="Ma J."/>
        </authorList>
    </citation>
    <scope>NUCLEOTIDE SEQUENCE [LARGE SCALE GENOMIC DNA]</scope>
    <source>
        <strain evidence="8">CCM 7043</strain>
    </source>
</reference>
<feature type="transmembrane region" description="Helical" evidence="6">
    <location>
        <begin position="417"/>
        <end position="435"/>
    </location>
</feature>
<comment type="caution">
    <text evidence="7">The sequence shown here is derived from an EMBL/GenBank/DDBJ whole genome shotgun (WGS) entry which is preliminary data.</text>
</comment>
<keyword evidence="3 6" id="KW-1133">Transmembrane helix</keyword>
<keyword evidence="4 6" id="KW-0472">Membrane</keyword>
<gene>
    <name evidence="7" type="ORF">ACFSJD_24050</name>
</gene>
<dbReference type="RefSeq" id="WP_344728686.1">
    <property type="nucleotide sequence ID" value="NZ_BAAAUS010000054.1"/>
</dbReference>
<evidence type="ECO:0000313" key="7">
    <source>
        <dbReference type="EMBL" id="MFD1520591.1"/>
    </source>
</evidence>
<evidence type="ECO:0000256" key="5">
    <source>
        <dbReference type="SAM" id="MobiDB-lite"/>
    </source>
</evidence>
<accession>A0ABW4EYD7</accession>
<organism evidence="7 8">
    <name type="scientific">Pseudonocardia yunnanensis</name>
    <dbReference type="NCBI Taxonomy" id="58107"/>
    <lineage>
        <taxon>Bacteria</taxon>
        <taxon>Bacillati</taxon>
        <taxon>Actinomycetota</taxon>
        <taxon>Actinomycetes</taxon>
        <taxon>Pseudonocardiales</taxon>
        <taxon>Pseudonocardiaceae</taxon>
        <taxon>Pseudonocardia</taxon>
    </lineage>
</organism>
<feature type="transmembrane region" description="Helical" evidence="6">
    <location>
        <begin position="126"/>
        <end position="145"/>
    </location>
</feature>
<feature type="compositionally biased region" description="Polar residues" evidence="5">
    <location>
        <begin position="608"/>
        <end position="623"/>
    </location>
</feature>
<sequence length="623" mass="65044">MRPASADRHRLTASTGLAALGLDALASCAYGPESIVLALSVAGAAGIGLTVPVTLVIVGLLAVLVICYRQVIAAYPDGGGAYTVARDNLGRRAGLVAAASLVVDYVLNVAVSVAAGVAALTSAFPVLLPWTVELCLAVLLLVTAVNLRGVVTGGRLFALPALVFVGSLVVLIVVGLFRGGPIAPLPPTDPVITPQTVGILLVLAAFANGCSALTGVEAIANATPSFRAPGRVRARRAEAGLGLVLGTLLIGLAVLVEMFHAGPVTDRTLLSLLAEGSIGTGPLYVVVQLATVVLLGLAANTSFGGLPVLAARLAADGALPHVFGLRGDRQVYRASIVVLAVLSGALLLFSAGQVAVLVPLFAIGVFVGFSLCQAGMLRHWWTLRGPRWRSQAALSVLGVTLTGAAAIVLTAEKFTAGAWLIVLVIPLLVLLFVAVRRSYARIGQVLEVDQCPQPPRPTASVVVVPVVGISRLAEESLSAALSMGDGTVAVHVVLGEESEDRAAADSLQDRWQEWRPDVPLVLLPAVDERGRPSRVLGPAIAHYLRSVAEPAGERVLLLVGEVAPDHWWQQALFNRRGAVVARYAERHTDAVVCRLRFRLLPRRHSEPAHTSTQNRTLVPQQTV</sequence>
<feature type="transmembrane region" description="Helical" evidence="6">
    <location>
        <begin position="36"/>
        <end position="66"/>
    </location>
</feature>
<evidence type="ECO:0000256" key="1">
    <source>
        <dbReference type="ARBA" id="ARBA00004141"/>
    </source>
</evidence>
<dbReference type="PANTHER" id="PTHR47704">
    <property type="entry name" value="POTASSIUM TRANSPORTER KIMA"/>
    <property type="match status" value="1"/>
</dbReference>
<evidence type="ECO:0000313" key="8">
    <source>
        <dbReference type="Proteomes" id="UP001597114"/>
    </source>
</evidence>
<feature type="transmembrane region" description="Helical" evidence="6">
    <location>
        <begin position="392"/>
        <end position="411"/>
    </location>
</feature>
<evidence type="ECO:0000256" key="3">
    <source>
        <dbReference type="ARBA" id="ARBA00022989"/>
    </source>
</evidence>
<feature type="transmembrane region" description="Helical" evidence="6">
    <location>
        <begin position="282"/>
        <end position="310"/>
    </location>
</feature>